<proteinExistence type="predicted"/>
<dbReference type="RefSeq" id="WP_280514353.1">
    <property type="nucleotide sequence ID" value="NZ_CABFWE030000016.1"/>
</dbReference>
<keyword evidence="2" id="KW-1185">Reference proteome</keyword>
<organism evidence="1 2">
    <name type="scientific">Pseudorhizobium halotolerans</name>
    <dbReference type="NCBI Taxonomy" id="1233081"/>
    <lineage>
        <taxon>Bacteria</taxon>
        <taxon>Pseudomonadati</taxon>
        <taxon>Pseudomonadota</taxon>
        <taxon>Alphaproteobacteria</taxon>
        <taxon>Hyphomicrobiales</taxon>
        <taxon>Rhizobiaceae</taxon>
        <taxon>Rhizobium/Agrobacterium group</taxon>
        <taxon>Pseudorhizobium</taxon>
    </lineage>
</organism>
<protein>
    <submittedName>
        <fullName evidence="1">Transposase</fullName>
    </submittedName>
</protein>
<reference evidence="1 2" key="1">
    <citation type="submission" date="2020-11" db="EMBL/GenBank/DDBJ databases">
        <authorList>
            <person name="Lassalle F."/>
        </authorList>
    </citation>
    <scope>NUCLEOTIDE SEQUENCE [LARGE SCALE GENOMIC DNA]</scope>
    <source>
        <strain evidence="1 2">AB21</strain>
    </source>
</reference>
<evidence type="ECO:0000313" key="2">
    <source>
        <dbReference type="Proteomes" id="UP000601041"/>
    </source>
</evidence>
<sequence length="107" mass="11939">MRFSTPKAIAIPAGKVVGSVNRLENGNAQRQARADDRFPNRLGFSILDQPGYLPFNHASGQLPFHLIGRLYECTYRQVEGSGLVVFDQGPNSPARNGLFLKHHWFTT</sequence>
<comment type="caution">
    <text evidence="1">The sequence shown here is derived from an EMBL/GenBank/DDBJ whole genome shotgun (WGS) entry which is preliminary data.</text>
</comment>
<name>A0ABN7JZY0_9HYPH</name>
<dbReference type="EMBL" id="CABFWE030000016">
    <property type="protein sequence ID" value="CAD7056048.1"/>
    <property type="molecule type" value="Genomic_DNA"/>
</dbReference>
<gene>
    <name evidence="1" type="ORF">RHAB21_00847</name>
</gene>
<dbReference type="Proteomes" id="UP000601041">
    <property type="component" value="Unassembled WGS sequence"/>
</dbReference>
<evidence type="ECO:0000313" key="1">
    <source>
        <dbReference type="EMBL" id="CAD7056048.1"/>
    </source>
</evidence>
<accession>A0ABN7JZY0</accession>